<sequence>MNTLFKALNDPTRRQILEMLRVQSLTAGEIADACQVGKPTVSHHLDILRQAELVEEERQGQFRRYHLNTSVVEDVMVWLGGLIEATKPAIKKAAAKKLKARISS</sequence>
<organism evidence="5 6">
    <name type="scientific">Prosthecobacter algae</name>
    <dbReference type="NCBI Taxonomy" id="1144682"/>
    <lineage>
        <taxon>Bacteria</taxon>
        <taxon>Pseudomonadati</taxon>
        <taxon>Verrucomicrobiota</taxon>
        <taxon>Verrucomicrobiia</taxon>
        <taxon>Verrucomicrobiales</taxon>
        <taxon>Verrucomicrobiaceae</taxon>
        <taxon>Prosthecobacter</taxon>
    </lineage>
</organism>
<keyword evidence="6" id="KW-1185">Reference proteome</keyword>
<evidence type="ECO:0000313" key="6">
    <source>
        <dbReference type="Proteomes" id="UP001499852"/>
    </source>
</evidence>
<dbReference type="InterPro" id="IPR011991">
    <property type="entry name" value="ArsR-like_HTH"/>
</dbReference>
<dbReference type="RefSeq" id="WP_345737751.1">
    <property type="nucleotide sequence ID" value="NZ_BAABIA010000007.1"/>
</dbReference>
<dbReference type="InterPro" id="IPR036388">
    <property type="entry name" value="WH-like_DNA-bd_sf"/>
</dbReference>
<dbReference type="NCBIfam" id="NF033788">
    <property type="entry name" value="HTH_metalloreg"/>
    <property type="match status" value="1"/>
</dbReference>
<dbReference type="CDD" id="cd00090">
    <property type="entry name" value="HTH_ARSR"/>
    <property type="match status" value="1"/>
</dbReference>
<dbReference type="InterPro" id="IPR036390">
    <property type="entry name" value="WH_DNA-bd_sf"/>
</dbReference>
<evidence type="ECO:0000313" key="5">
    <source>
        <dbReference type="EMBL" id="GAA5144854.1"/>
    </source>
</evidence>
<dbReference type="PANTHER" id="PTHR33154:SF33">
    <property type="entry name" value="TRANSCRIPTIONAL REPRESSOR SDPR"/>
    <property type="match status" value="1"/>
</dbReference>
<dbReference type="InterPro" id="IPR001845">
    <property type="entry name" value="HTH_ArsR_DNA-bd_dom"/>
</dbReference>
<evidence type="ECO:0000256" key="2">
    <source>
        <dbReference type="ARBA" id="ARBA00023125"/>
    </source>
</evidence>
<dbReference type="Pfam" id="PF01022">
    <property type="entry name" value="HTH_5"/>
    <property type="match status" value="1"/>
</dbReference>
<dbReference type="PANTHER" id="PTHR33154">
    <property type="entry name" value="TRANSCRIPTIONAL REGULATOR, ARSR FAMILY"/>
    <property type="match status" value="1"/>
</dbReference>
<name>A0ABP9PGU9_9BACT</name>
<dbReference type="Gene3D" id="1.10.10.10">
    <property type="entry name" value="Winged helix-like DNA-binding domain superfamily/Winged helix DNA-binding domain"/>
    <property type="match status" value="1"/>
</dbReference>
<evidence type="ECO:0000256" key="3">
    <source>
        <dbReference type="ARBA" id="ARBA00023163"/>
    </source>
</evidence>
<keyword evidence="1" id="KW-0805">Transcription regulation</keyword>
<dbReference type="PROSITE" id="PS50987">
    <property type="entry name" value="HTH_ARSR_2"/>
    <property type="match status" value="1"/>
</dbReference>
<dbReference type="NCBIfam" id="NF033789">
    <property type="entry name" value="repress_SdpR"/>
    <property type="match status" value="1"/>
</dbReference>
<dbReference type="EMBL" id="BAABIA010000007">
    <property type="protein sequence ID" value="GAA5144854.1"/>
    <property type="molecule type" value="Genomic_DNA"/>
</dbReference>
<dbReference type="Proteomes" id="UP001499852">
    <property type="component" value="Unassembled WGS sequence"/>
</dbReference>
<reference evidence="6" key="1">
    <citation type="journal article" date="2019" name="Int. J. Syst. Evol. Microbiol.">
        <title>The Global Catalogue of Microorganisms (GCM) 10K type strain sequencing project: providing services to taxonomists for standard genome sequencing and annotation.</title>
        <authorList>
            <consortium name="The Broad Institute Genomics Platform"/>
            <consortium name="The Broad Institute Genome Sequencing Center for Infectious Disease"/>
            <person name="Wu L."/>
            <person name="Ma J."/>
        </authorList>
    </citation>
    <scope>NUCLEOTIDE SEQUENCE [LARGE SCALE GENOMIC DNA]</scope>
    <source>
        <strain evidence="6">JCM 18053</strain>
    </source>
</reference>
<proteinExistence type="predicted"/>
<evidence type="ECO:0000256" key="1">
    <source>
        <dbReference type="ARBA" id="ARBA00023015"/>
    </source>
</evidence>
<keyword evidence="2" id="KW-0238">DNA-binding</keyword>
<evidence type="ECO:0000259" key="4">
    <source>
        <dbReference type="PROSITE" id="PS50987"/>
    </source>
</evidence>
<dbReference type="SMART" id="SM00418">
    <property type="entry name" value="HTH_ARSR"/>
    <property type="match status" value="1"/>
</dbReference>
<dbReference type="SUPFAM" id="SSF46785">
    <property type="entry name" value="Winged helix' DNA-binding domain"/>
    <property type="match status" value="1"/>
</dbReference>
<feature type="domain" description="HTH arsR-type" evidence="4">
    <location>
        <begin position="1"/>
        <end position="87"/>
    </location>
</feature>
<keyword evidence="3" id="KW-0804">Transcription</keyword>
<dbReference type="PRINTS" id="PR00778">
    <property type="entry name" value="HTHARSR"/>
</dbReference>
<dbReference type="InterPro" id="IPR047796">
    <property type="entry name" value="SdpR-like_repress"/>
</dbReference>
<accession>A0ABP9PGU9</accession>
<comment type="caution">
    <text evidence="5">The sequence shown here is derived from an EMBL/GenBank/DDBJ whole genome shotgun (WGS) entry which is preliminary data.</text>
</comment>
<protein>
    <recommendedName>
        <fullName evidence="4">HTH arsR-type domain-containing protein</fullName>
    </recommendedName>
</protein>
<dbReference type="InterPro" id="IPR051081">
    <property type="entry name" value="HTH_MetalResp_TranReg"/>
</dbReference>
<gene>
    <name evidence="5" type="ORF">GCM10023213_35680</name>
</gene>